<dbReference type="EMBL" id="MWQY01000008">
    <property type="protein sequence ID" value="ORC35681.1"/>
    <property type="molecule type" value="Genomic_DNA"/>
</dbReference>
<evidence type="ECO:0000259" key="2">
    <source>
        <dbReference type="Pfam" id="PF02470"/>
    </source>
</evidence>
<dbReference type="AlphaFoldDB" id="A0A1Y1RYM9"/>
<organism evidence="3 4">
    <name type="scientific">Marispirochaeta aestuarii</name>
    <dbReference type="NCBI Taxonomy" id="1963862"/>
    <lineage>
        <taxon>Bacteria</taxon>
        <taxon>Pseudomonadati</taxon>
        <taxon>Spirochaetota</taxon>
        <taxon>Spirochaetia</taxon>
        <taxon>Spirochaetales</taxon>
        <taxon>Spirochaetaceae</taxon>
        <taxon>Marispirochaeta</taxon>
    </lineage>
</organism>
<dbReference type="Pfam" id="PF02470">
    <property type="entry name" value="MlaD"/>
    <property type="match status" value="1"/>
</dbReference>
<protein>
    <recommendedName>
        <fullName evidence="2">Mce/MlaD domain-containing protein</fullName>
    </recommendedName>
</protein>
<dbReference type="Proteomes" id="UP000192343">
    <property type="component" value="Unassembled WGS sequence"/>
</dbReference>
<accession>A0A1Y1RYM9</accession>
<reference evidence="3 4" key="1">
    <citation type="submission" date="2017-03" db="EMBL/GenBank/DDBJ databases">
        <title>Draft Genome sequence of Marispirochaeta sp. strain JC444.</title>
        <authorList>
            <person name="Shivani Y."/>
            <person name="Subhash Y."/>
            <person name="Sasikala C."/>
            <person name="Ramana C."/>
        </authorList>
    </citation>
    <scope>NUCLEOTIDE SEQUENCE [LARGE SCALE GENOMIC DNA]</scope>
    <source>
        <strain evidence="3 4">JC444</strain>
    </source>
</reference>
<evidence type="ECO:0000313" key="3">
    <source>
        <dbReference type="EMBL" id="ORC35681.1"/>
    </source>
</evidence>
<keyword evidence="1" id="KW-0812">Transmembrane</keyword>
<keyword evidence="1" id="KW-1133">Transmembrane helix</keyword>
<comment type="caution">
    <text evidence="3">The sequence shown here is derived from an EMBL/GenBank/DDBJ whole genome shotgun (WGS) entry which is preliminary data.</text>
</comment>
<dbReference type="InterPro" id="IPR003399">
    <property type="entry name" value="Mce/MlaD"/>
</dbReference>
<evidence type="ECO:0000313" key="4">
    <source>
        <dbReference type="Proteomes" id="UP000192343"/>
    </source>
</evidence>
<dbReference type="PANTHER" id="PTHR33371">
    <property type="entry name" value="INTERMEMBRANE PHOSPHOLIPID TRANSPORT SYSTEM BINDING PROTEIN MLAD-RELATED"/>
    <property type="match status" value="1"/>
</dbReference>
<dbReference type="RefSeq" id="WP_083050016.1">
    <property type="nucleotide sequence ID" value="NZ_MWQY01000008.1"/>
</dbReference>
<dbReference type="PANTHER" id="PTHR33371:SF4">
    <property type="entry name" value="INTERMEMBRANE PHOSPHOLIPID TRANSPORT SYSTEM BINDING PROTEIN MLAD"/>
    <property type="match status" value="1"/>
</dbReference>
<feature type="domain" description="Mce/MlaD" evidence="2">
    <location>
        <begin position="34"/>
        <end position="109"/>
    </location>
</feature>
<dbReference type="OrthoDB" id="9788420at2"/>
<sequence length="476" mass="51813">MNRLVKIGLFVLITGAGSIYYVVQTADSLDAPSTYQVQAYIKDASGLRPGTQVWVAGVDVGRIREIDLEQGQARLMMELSSIVPVYRDAVIRKQTQSMLGNAIVALDPGTPQSVPIPHGGVIQNVVSSSGMEQAFGSIDELAKEMRSFMEKLNSLMDEKGGYEAIGDILTISRDTVANTSRMVEVNLALLQESLENIAVVTERLEGNSVSDLQDLSSILRHTAGITERVDRLLAQQDGRIADTMVSLQASIENLNESLENIKNVTSKIERGEGNLGKLVNEDDLYVKIDKVVTGVDEFIDSALGMDVQVGFRSEYMTIDQGTKNHADVRLAYADKGKYYSVGLVSSMAGMSDSGSDDDDDDDLKISAQLAREYGPLTLRGGVIENSVGLGLEFSPIEKLNLASEVFSFSQDGGPYLRGYGTFYPIYDPRSNNPLNWLYLAGGVDNALTSDRDYFLGLGLRFTDNDLKGILPYAPSP</sequence>
<proteinExistence type="predicted"/>
<feature type="transmembrane region" description="Helical" evidence="1">
    <location>
        <begin position="7"/>
        <end position="23"/>
    </location>
</feature>
<keyword evidence="4" id="KW-1185">Reference proteome</keyword>
<evidence type="ECO:0000256" key="1">
    <source>
        <dbReference type="SAM" id="Phobius"/>
    </source>
</evidence>
<gene>
    <name evidence="3" type="ORF">B4O97_08540</name>
</gene>
<keyword evidence="1" id="KW-0472">Membrane</keyword>
<dbReference type="STRING" id="1963862.B4O97_08540"/>
<name>A0A1Y1RYM9_9SPIO</name>
<dbReference type="InterPro" id="IPR052336">
    <property type="entry name" value="MlaD_Phospholipid_Transporter"/>
</dbReference>